<evidence type="ECO:0000256" key="7">
    <source>
        <dbReference type="ARBA" id="ARBA00022801"/>
    </source>
</evidence>
<feature type="active site" evidence="13">
    <location>
        <position position="403"/>
    </location>
</feature>
<evidence type="ECO:0000256" key="8">
    <source>
        <dbReference type="ARBA" id="ARBA00023085"/>
    </source>
</evidence>
<comment type="similarity">
    <text evidence="3">In the N-terminal section; belongs to the PMEI family.</text>
</comment>
<dbReference type="Gene3D" id="1.20.140.40">
    <property type="entry name" value="Invertase/pectin methylesterase inhibitor family protein"/>
    <property type="match status" value="1"/>
</dbReference>
<dbReference type="GO" id="GO:0004857">
    <property type="term" value="F:enzyme inhibitor activity"/>
    <property type="evidence" value="ECO:0007669"/>
    <property type="project" value="InterPro"/>
</dbReference>
<evidence type="ECO:0000256" key="12">
    <source>
        <dbReference type="ARBA" id="ARBA00057335"/>
    </source>
</evidence>
<dbReference type="EC" id="3.1.1.11" evidence="5 14"/>
<gene>
    <name evidence="16" type="ORF">D0Y65_025643</name>
</gene>
<dbReference type="PANTHER" id="PTHR31707">
    <property type="entry name" value="PECTINESTERASE"/>
    <property type="match status" value="1"/>
</dbReference>
<dbReference type="FunFam" id="2.160.20.10:FF:000001">
    <property type="entry name" value="Pectinesterase"/>
    <property type="match status" value="1"/>
</dbReference>
<evidence type="ECO:0000256" key="11">
    <source>
        <dbReference type="ARBA" id="ARBA00047928"/>
    </source>
</evidence>
<dbReference type="PROSITE" id="PS00503">
    <property type="entry name" value="PECTINESTERASE_2"/>
    <property type="match status" value="1"/>
</dbReference>
<evidence type="ECO:0000256" key="9">
    <source>
        <dbReference type="ARBA" id="ARBA00023157"/>
    </source>
</evidence>
<evidence type="ECO:0000259" key="15">
    <source>
        <dbReference type="SMART" id="SM00856"/>
    </source>
</evidence>
<evidence type="ECO:0000256" key="3">
    <source>
        <dbReference type="ARBA" id="ARBA00006027"/>
    </source>
</evidence>
<evidence type="ECO:0000313" key="17">
    <source>
        <dbReference type="Proteomes" id="UP000289340"/>
    </source>
</evidence>
<dbReference type="Proteomes" id="UP000289340">
    <property type="component" value="Chromosome 10"/>
</dbReference>
<dbReference type="InterPro" id="IPR035513">
    <property type="entry name" value="Invertase/methylesterase_inhib"/>
</dbReference>
<dbReference type="NCBIfam" id="TIGR01614">
    <property type="entry name" value="PME_inhib"/>
    <property type="match status" value="1"/>
</dbReference>
<dbReference type="AlphaFoldDB" id="A0A445IG61"/>
<dbReference type="Pfam" id="PF01095">
    <property type="entry name" value="Pectinesterase"/>
    <property type="match status" value="1"/>
</dbReference>
<comment type="subcellular location">
    <subcellularLocation>
        <location evidence="1">Secreted</location>
        <location evidence="1">Cell wall</location>
    </subcellularLocation>
</comment>
<evidence type="ECO:0000256" key="13">
    <source>
        <dbReference type="PROSITE-ProRule" id="PRU10040"/>
    </source>
</evidence>
<accession>A0A445IG61</accession>
<comment type="pathway">
    <text evidence="2 14">Glycan metabolism; pectin degradation; 2-dehydro-3-deoxy-D-gluconate from pectin: step 1/5.</text>
</comment>
<dbReference type="EMBL" id="QZWG01000010">
    <property type="protein sequence ID" value="RZB85087.1"/>
    <property type="molecule type" value="Genomic_DNA"/>
</dbReference>
<comment type="catalytic activity">
    <reaction evidence="11 14">
        <text>[(1-&gt;4)-alpha-D-galacturonosyl methyl ester](n) + n H2O = [(1-&gt;4)-alpha-D-galacturonosyl](n) + n methanol + n H(+)</text>
        <dbReference type="Rhea" id="RHEA:22380"/>
        <dbReference type="Rhea" id="RHEA-COMP:14570"/>
        <dbReference type="Rhea" id="RHEA-COMP:14573"/>
        <dbReference type="ChEBI" id="CHEBI:15377"/>
        <dbReference type="ChEBI" id="CHEBI:15378"/>
        <dbReference type="ChEBI" id="CHEBI:17790"/>
        <dbReference type="ChEBI" id="CHEBI:140522"/>
        <dbReference type="ChEBI" id="CHEBI:140523"/>
        <dbReference type="EC" id="3.1.1.11"/>
    </reaction>
</comment>
<keyword evidence="17" id="KW-1185">Reference proteome</keyword>
<dbReference type="Pfam" id="PF04043">
    <property type="entry name" value="PMEI"/>
    <property type="match status" value="1"/>
</dbReference>
<feature type="domain" description="Pectinesterase inhibitor" evidence="15">
    <location>
        <begin position="39"/>
        <end position="198"/>
    </location>
</feature>
<dbReference type="InterPro" id="IPR012334">
    <property type="entry name" value="Pectin_lyas_fold"/>
</dbReference>
<keyword evidence="6" id="KW-0964">Secreted</keyword>
<dbReference type="UniPathway" id="UPA00545">
    <property type="reaction ID" value="UER00823"/>
</dbReference>
<protein>
    <recommendedName>
        <fullName evidence="5 14">Pectinesterase</fullName>
        <ecNumber evidence="5 14">3.1.1.11</ecNumber>
    </recommendedName>
</protein>
<dbReference type="SMR" id="A0A445IG61"/>
<keyword evidence="8 14" id="KW-0063">Aspartyl esterase</keyword>
<dbReference type="FunFam" id="1.20.140.40:FF:000001">
    <property type="entry name" value="Pectinesterase"/>
    <property type="match status" value="1"/>
</dbReference>
<keyword evidence="9" id="KW-1015">Disulfide bond</keyword>
<comment type="caution">
    <text evidence="16">The sequence shown here is derived from an EMBL/GenBank/DDBJ whole genome shotgun (WGS) entry which is preliminary data.</text>
</comment>
<evidence type="ECO:0000313" key="16">
    <source>
        <dbReference type="EMBL" id="RZB85087.1"/>
    </source>
</evidence>
<dbReference type="InterPro" id="IPR000070">
    <property type="entry name" value="Pectinesterase_cat"/>
</dbReference>
<keyword evidence="10" id="KW-0325">Glycoprotein</keyword>
<dbReference type="GO" id="GO:0030599">
    <property type="term" value="F:pectinesterase activity"/>
    <property type="evidence" value="ECO:0007669"/>
    <property type="project" value="UniProtKB-UniRule"/>
</dbReference>
<dbReference type="GO" id="GO:0045490">
    <property type="term" value="P:pectin catabolic process"/>
    <property type="evidence" value="ECO:0007669"/>
    <property type="project" value="UniProtKB-UniRule"/>
</dbReference>
<proteinExistence type="inferred from homology"/>
<dbReference type="InterPro" id="IPR011050">
    <property type="entry name" value="Pectin_lyase_fold/virulence"/>
</dbReference>
<dbReference type="Gramene" id="XM_028329471.1">
    <property type="protein sequence ID" value="XP_028185272.1"/>
    <property type="gene ID" value="LOC114372083"/>
</dbReference>
<evidence type="ECO:0000256" key="10">
    <source>
        <dbReference type="ARBA" id="ARBA00023180"/>
    </source>
</evidence>
<comment type="function">
    <text evidence="12">Acts in the modification of cell walls via demethylesterification of cell wall pectin.</text>
</comment>
<name>A0A445IG61_GLYSO</name>
<dbReference type="CDD" id="cd15798">
    <property type="entry name" value="PMEI-like_3"/>
    <property type="match status" value="1"/>
</dbReference>
<evidence type="ECO:0000256" key="5">
    <source>
        <dbReference type="ARBA" id="ARBA00013229"/>
    </source>
</evidence>
<evidence type="ECO:0000256" key="2">
    <source>
        <dbReference type="ARBA" id="ARBA00005184"/>
    </source>
</evidence>
<dbReference type="InterPro" id="IPR033131">
    <property type="entry name" value="Pectinesterase_Asp_AS"/>
</dbReference>
<reference evidence="16 17" key="1">
    <citation type="submission" date="2018-09" db="EMBL/GenBank/DDBJ databases">
        <title>A high-quality reference genome of wild soybean provides a powerful tool to mine soybean genomes.</title>
        <authorList>
            <person name="Xie M."/>
            <person name="Chung C.Y.L."/>
            <person name="Li M.-W."/>
            <person name="Wong F.-L."/>
            <person name="Chan T.-F."/>
            <person name="Lam H.-M."/>
        </authorList>
    </citation>
    <scope>NUCLEOTIDE SEQUENCE [LARGE SCALE GENOMIC DNA]</scope>
    <source>
        <strain evidence="17">cv. W05</strain>
        <tissue evidence="16">Hypocotyl of etiolated seedlings</tissue>
    </source>
</reference>
<evidence type="ECO:0000256" key="14">
    <source>
        <dbReference type="RuleBase" id="RU000589"/>
    </source>
</evidence>
<dbReference type="Gene3D" id="2.160.20.10">
    <property type="entry name" value="Single-stranded right-handed beta-helix, Pectin lyase-like"/>
    <property type="match status" value="1"/>
</dbReference>
<dbReference type="SUPFAM" id="SSF51126">
    <property type="entry name" value="Pectin lyase-like"/>
    <property type="match status" value="1"/>
</dbReference>
<evidence type="ECO:0000256" key="6">
    <source>
        <dbReference type="ARBA" id="ARBA00022512"/>
    </source>
</evidence>
<keyword evidence="7 14" id="KW-0378">Hydrolase</keyword>
<dbReference type="SMART" id="SM00856">
    <property type="entry name" value="PMEI"/>
    <property type="match status" value="1"/>
</dbReference>
<organism evidence="16 17">
    <name type="scientific">Glycine soja</name>
    <name type="common">Wild soybean</name>
    <dbReference type="NCBI Taxonomy" id="3848"/>
    <lineage>
        <taxon>Eukaryota</taxon>
        <taxon>Viridiplantae</taxon>
        <taxon>Streptophyta</taxon>
        <taxon>Embryophyta</taxon>
        <taxon>Tracheophyta</taxon>
        <taxon>Spermatophyta</taxon>
        <taxon>Magnoliopsida</taxon>
        <taxon>eudicotyledons</taxon>
        <taxon>Gunneridae</taxon>
        <taxon>Pentapetalae</taxon>
        <taxon>rosids</taxon>
        <taxon>fabids</taxon>
        <taxon>Fabales</taxon>
        <taxon>Fabaceae</taxon>
        <taxon>Papilionoideae</taxon>
        <taxon>50 kb inversion clade</taxon>
        <taxon>NPAAA clade</taxon>
        <taxon>indigoferoid/millettioid clade</taxon>
        <taxon>Phaseoleae</taxon>
        <taxon>Glycine</taxon>
        <taxon>Glycine subgen. Soja</taxon>
    </lineage>
</organism>
<dbReference type="SUPFAM" id="SSF101148">
    <property type="entry name" value="Plant invertase/pectin methylesterase inhibitor"/>
    <property type="match status" value="1"/>
</dbReference>
<dbReference type="GO" id="GO:0042545">
    <property type="term" value="P:cell wall modification"/>
    <property type="evidence" value="ECO:0007669"/>
    <property type="project" value="UniProtKB-UniRule"/>
</dbReference>
<evidence type="ECO:0000256" key="1">
    <source>
        <dbReference type="ARBA" id="ARBA00004191"/>
    </source>
</evidence>
<dbReference type="InterPro" id="IPR006501">
    <property type="entry name" value="Pectinesterase_inhib_dom"/>
</dbReference>
<keyword evidence="6" id="KW-0134">Cell wall</keyword>
<comment type="similarity">
    <text evidence="4">In the C-terminal section; belongs to the pectinesterase family.</text>
</comment>
<evidence type="ECO:0000256" key="4">
    <source>
        <dbReference type="ARBA" id="ARBA00007786"/>
    </source>
</evidence>
<sequence>MVNGKILASGVSLILVVGVAIGVVVVVNRKGTSNPEVEAQQKSVKAMCEGTDDPKLCHDTLITVNSTNSSDPKAYIAAGVEATVKSVIQALNMSDRLKVEHGDKDPGIKMALDDCKDLIEFALDSIESSANLVNNHNIQALHDQSPDFRNWLSAIISYQQSCMDGFNNETNGEQEIKEQLHTGSLDQMGKLTGIVLDIVTNLSKILQSFDLKLDLNPASRRLLELDAEGYPTWFSAADRRLLAKMNQGGAPPPNAVVALDGSGQFKSVKQAIDSYPKNFKGRFIIYVKAGIYNEYITIPKKSENILIYGDGPTKSIITGNKNFIDGVKTMQTATFANTAPGFIAKSIAFENTAGAKKHQAVAFRNQGDMSAMFDCAMHGYQDTLYTQANRQFYRNCEISGTIDFIFGAAPTLIQNSRIIVRKPEANQFNTVTADGTKQKNMATGIVLQNCEILPEQALFPTRFQTKSYLGRPWKDFARTVVMESNIGDFIQPEGWTPWSGNLFLDTLYYAEYANVGPGSNVQGRVKWKGYHPNINKNEAEQFTAGQFLRGGPSGNADDWLKATGVPYTIGFTKP</sequence>